<dbReference type="PANTHER" id="PTHR45527:SF1">
    <property type="entry name" value="FATTY ACID SYNTHASE"/>
    <property type="match status" value="1"/>
</dbReference>
<dbReference type="EMBL" id="JAWLKA010000099">
    <property type="protein sequence ID" value="MDV6287047.1"/>
    <property type="molecule type" value="Genomic_DNA"/>
</dbReference>
<dbReference type="RefSeq" id="WP_317571982.1">
    <property type="nucleotide sequence ID" value="NZ_JAWLKA010000099.1"/>
</dbReference>
<protein>
    <submittedName>
        <fullName evidence="2">AMP-binding protein</fullName>
    </submittedName>
</protein>
<sequence>DERDRLGVSVGSRVLHFASPSFDASVFELVMAVCAGATLVVAPTTIFGGSELAEFLAEHGVSHAFCTPAALASLDHRGLDHLKTVVVAGDVCPPELVSRWAPGRIMVNAYGPSETTIMSSATGPLVPGRPVSIGSPTVGVDLVVLDQRLRPVPAGVRGELYVLGSSLARGYVHRA</sequence>
<organism evidence="2 3">
    <name type="scientific">Rhodococcus jostii</name>
    <dbReference type="NCBI Taxonomy" id="132919"/>
    <lineage>
        <taxon>Bacteria</taxon>
        <taxon>Bacillati</taxon>
        <taxon>Actinomycetota</taxon>
        <taxon>Actinomycetes</taxon>
        <taxon>Mycobacteriales</taxon>
        <taxon>Nocardiaceae</taxon>
        <taxon>Rhodococcus</taxon>
    </lineage>
</organism>
<dbReference type="InterPro" id="IPR000873">
    <property type="entry name" value="AMP-dep_synth/lig_dom"/>
</dbReference>
<gene>
    <name evidence="2" type="ORF">R3Q59_42030</name>
</gene>
<reference evidence="2 3" key="1">
    <citation type="submission" date="2023-10" db="EMBL/GenBank/DDBJ databases">
        <title>Development of a sustainable strategy for remediation of hydrocarbon-contaminated territories based on the waste exchange concept.</title>
        <authorList>
            <person name="Krivoruchko A."/>
        </authorList>
    </citation>
    <scope>NUCLEOTIDE SEQUENCE [LARGE SCALE GENOMIC DNA]</scope>
    <source>
        <strain evidence="2 3">IEGM 60</strain>
    </source>
</reference>
<feature type="non-terminal residue" evidence="2">
    <location>
        <position position="1"/>
    </location>
</feature>
<dbReference type="Gene3D" id="2.30.38.10">
    <property type="entry name" value="Luciferase, Domain 3"/>
    <property type="match status" value="1"/>
</dbReference>
<feature type="non-terminal residue" evidence="2">
    <location>
        <position position="175"/>
    </location>
</feature>
<feature type="domain" description="AMP-dependent synthetase/ligase" evidence="1">
    <location>
        <begin position="8"/>
        <end position="171"/>
    </location>
</feature>
<dbReference type="Proteomes" id="UP001185737">
    <property type="component" value="Unassembled WGS sequence"/>
</dbReference>
<evidence type="ECO:0000313" key="3">
    <source>
        <dbReference type="Proteomes" id="UP001185737"/>
    </source>
</evidence>
<dbReference type="PANTHER" id="PTHR45527">
    <property type="entry name" value="NONRIBOSOMAL PEPTIDE SYNTHETASE"/>
    <property type="match status" value="1"/>
</dbReference>
<dbReference type="Pfam" id="PF00501">
    <property type="entry name" value="AMP-binding"/>
    <property type="match status" value="1"/>
</dbReference>
<dbReference type="SUPFAM" id="SSF56801">
    <property type="entry name" value="Acetyl-CoA synthetase-like"/>
    <property type="match status" value="1"/>
</dbReference>
<comment type="caution">
    <text evidence="2">The sequence shown here is derived from an EMBL/GenBank/DDBJ whole genome shotgun (WGS) entry which is preliminary data.</text>
</comment>
<dbReference type="Gene3D" id="3.40.50.980">
    <property type="match status" value="1"/>
</dbReference>
<name>A0ABU4CVC6_RHOJO</name>
<keyword evidence="3" id="KW-1185">Reference proteome</keyword>
<accession>A0ABU4CVC6</accession>
<proteinExistence type="predicted"/>
<evidence type="ECO:0000259" key="1">
    <source>
        <dbReference type="Pfam" id="PF00501"/>
    </source>
</evidence>
<evidence type="ECO:0000313" key="2">
    <source>
        <dbReference type="EMBL" id="MDV6287047.1"/>
    </source>
</evidence>